<feature type="transmembrane region" description="Helical" evidence="1">
    <location>
        <begin position="208"/>
        <end position="226"/>
    </location>
</feature>
<accession>A0A841L686</accession>
<proteinExistence type="predicted"/>
<feature type="domain" description="Acyltransferase 3" evidence="2">
    <location>
        <begin position="45"/>
        <end position="382"/>
    </location>
</feature>
<dbReference type="EMBL" id="JACIIV010000007">
    <property type="protein sequence ID" value="MBB6227051.1"/>
    <property type="molecule type" value="Genomic_DNA"/>
</dbReference>
<feature type="transmembrane region" description="Helical" evidence="1">
    <location>
        <begin position="84"/>
        <end position="102"/>
    </location>
</feature>
<feature type="transmembrane region" description="Helical" evidence="1">
    <location>
        <begin position="238"/>
        <end position="260"/>
    </location>
</feature>
<feature type="transmembrane region" description="Helical" evidence="1">
    <location>
        <begin position="272"/>
        <end position="290"/>
    </location>
</feature>
<protein>
    <submittedName>
        <fullName evidence="3">Glucan biosynthesis protein C</fullName>
        <ecNumber evidence="3">2.1.-.-</ecNumber>
    </submittedName>
</protein>
<reference evidence="3 4" key="1">
    <citation type="submission" date="2020-08" db="EMBL/GenBank/DDBJ databases">
        <title>Genomic Encyclopedia of Type Strains, Phase IV (KMG-IV): sequencing the most valuable type-strain genomes for metagenomic binning, comparative biology and taxonomic classification.</title>
        <authorList>
            <person name="Goeker M."/>
        </authorList>
    </citation>
    <scope>NUCLEOTIDE SEQUENCE [LARGE SCALE GENOMIC DNA]</scope>
    <source>
        <strain evidence="3 4">DSM 102189</strain>
    </source>
</reference>
<evidence type="ECO:0000259" key="2">
    <source>
        <dbReference type="Pfam" id="PF01757"/>
    </source>
</evidence>
<feature type="transmembrane region" description="Helical" evidence="1">
    <location>
        <begin position="333"/>
        <end position="357"/>
    </location>
</feature>
<feature type="transmembrane region" description="Helical" evidence="1">
    <location>
        <begin position="165"/>
        <end position="188"/>
    </location>
</feature>
<feature type="transmembrane region" description="Helical" evidence="1">
    <location>
        <begin position="302"/>
        <end position="321"/>
    </location>
</feature>
<feature type="transmembrane region" description="Helical" evidence="1">
    <location>
        <begin position="47"/>
        <end position="64"/>
    </location>
</feature>
<feature type="transmembrane region" description="Helical" evidence="1">
    <location>
        <begin position="114"/>
        <end position="133"/>
    </location>
</feature>
<dbReference type="PANTHER" id="PTHR36927:SF1">
    <property type="entry name" value="MDO-LIKE PROTEIN"/>
    <property type="match status" value="1"/>
</dbReference>
<comment type="caution">
    <text evidence="3">The sequence shown here is derived from an EMBL/GenBank/DDBJ whole genome shotgun (WGS) entry which is preliminary data.</text>
</comment>
<dbReference type="GO" id="GO:0016747">
    <property type="term" value="F:acyltransferase activity, transferring groups other than amino-acyl groups"/>
    <property type="evidence" value="ECO:0007669"/>
    <property type="project" value="InterPro"/>
</dbReference>
<evidence type="ECO:0000256" key="1">
    <source>
        <dbReference type="SAM" id="Phobius"/>
    </source>
</evidence>
<dbReference type="Pfam" id="PF01757">
    <property type="entry name" value="Acyl_transf_3"/>
    <property type="match status" value="1"/>
</dbReference>
<organism evidence="3 4">
    <name type="scientific">Polymorphobacter multimanifer</name>
    <dbReference type="NCBI Taxonomy" id="1070431"/>
    <lineage>
        <taxon>Bacteria</taxon>
        <taxon>Pseudomonadati</taxon>
        <taxon>Pseudomonadota</taxon>
        <taxon>Alphaproteobacteria</taxon>
        <taxon>Sphingomonadales</taxon>
        <taxon>Sphingosinicellaceae</taxon>
        <taxon>Polymorphobacter</taxon>
    </lineage>
</organism>
<keyword evidence="1" id="KW-0472">Membrane</keyword>
<gene>
    <name evidence="3" type="ORF">FHS79_001213</name>
</gene>
<keyword evidence="3" id="KW-0808">Transferase</keyword>
<dbReference type="EC" id="2.1.-.-" evidence="3"/>
<keyword evidence="1" id="KW-0812">Transmembrane</keyword>
<name>A0A841L686_9SPHN</name>
<evidence type="ECO:0000313" key="4">
    <source>
        <dbReference type="Proteomes" id="UP000538147"/>
    </source>
</evidence>
<sequence>MADEAIQGAAAMAGTSAAADAAGPVLAGAAPAAAIGASGGRMFHLDALRAFAMFFGVFVHGSAIDYNPDLLFETVREASDLFRMATFFLIGGFFTVMVYQRAKGGDYMRSRVQLLVVPLLASLIIVVPLTNWLNYCWHNEPVSLTRFLFDFEGLPPPNGKLEWHAHMWFLISMCIYAVLTPLLVTLAISKPARAGLDWFNARTTGWTLWALALLVAAAVVALRAAHDVVLKPVVADTPFAWIALATMNYLPYFALGGLAMLDRRLFAALHRLSISGLLIAGGGYAAINLWGDLLPRALERTVYWTMRGMLILFIISALMWAFERWFNKPSPVLSFAVDAAFSFYIFHLGTVFAVALLLQPLGLSIHGTYAGILVLVPLFTLSLHAFIIKPVPALRFIFNGKRPARRPAPAQGPA</sequence>
<keyword evidence="1" id="KW-1133">Transmembrane helix</keyword>
<dbReference type="RefSeq" id="WP_184196891.1">
    <property type="nucleotide sequence ID" value="NZ_JACIIV010000007.1"/>
</dbReference>
<dbReference type="AlphaFoldDB" id="A0A841L686"/>
<dbReference type="InterPro" id="IPR050623">
    <property type="entry name" value="Glucan_succinyl_AcylTrfase"/>
</dbReference>
<keyword evidence="4" id="KW-1185">Reference proteome</keyword>
<dbReference type="InterPro" id="IPR002656">
    <property type="entry name" value="Acyl_transf_3_dom"/>
</dbReference>
<evidence type="ECO:0000313" key="3">
    <source>
        <dbReference type="EMBL" id="MBB6227051.1"/>
    </source>
</evidence>
<feature type="transmembrane region" description="Helical" evidence="1">
    <location>
        <begin position="369"/>
        <end position="388"/>
    </location>
</feature>
<dbReference type="PANTHER" id="PTHR36927">
    <property type="entry name" value="BLR4337 PROTEIN"/>
    <property type="match status" value="1"/>
</dbReference>
<dbReference type="Proteomes" id="UP000538147">
    <property type="component" value="Unassembled WGS sequence"/>
</dbReference>